<dbReference type="EnsemblMetazoa" id="AATE011626-RA">
    <property type="protein sequence ID" value="AATE011626-PA.1"/>
    <property type="gene ID" value="AATE011626"/>
</dbReference>
<dbReference type="GO" id="GO:0005549">
    <property type="term" value="F:odorant binding"/>
    <property type="evidence" value="ECO:0007669"/>
    <property type="project" value="InterPro"/>
</dbReference>
<dbReference type="AlphaFoldDB" id="A0A182J592"/>
<accession>A0A182J592</accession>
<comment type="subcellular location">
    <subcellularLocation>
        <location evidence="1">Membrane</location>
        <topology evidence="1">Multi-pass membrane protein</topology>
    </subcellularLocation>
</comment>
<evidence type="ECO:0000256" key="4">
    <source>
        <dbReference type="ARBA" id="ARBA00022725"/>
    </source>
</evidence>
<protein>
    <submittedName>
        <fullName evidence="9">Uncharacterized protein</fullName>
    </submittedName>
</protein>
<keyword evidence="6" id="KW-0472">Membrane</keyword>
<dbReference type="VEuPathDB" id="VectorBase:AATE011626"/>
<evidence type="ECO:0000256" key="6">
    <source>
        <dbReference type="ARBA" id="ARBA00023136"/>
    </source>
</evidence>
<dbReference type="PANTHER" id="PTHR21137">
    <property type="entry name" value="ODORANT RECEPTOR"/>
    <property type="match status" value="1"/>
</dbReference>
<keyword evidence="5" id="KW-1133">Transmembrane helix</keyword>
<keyword evidence="8" id="KW-0807">Transducer</keyword>
<proteinExistence type="predicted"/>
<evidence type="ECO:0000256" key="2">
    <source>
        <dbReference type="ARBA" id="ARBA00022606"/>
    </source>
</evidence>
<keyword evidence="3" id="KW-0812">Transmembrane</keyword>
<evidence type="ECO:0000256" key="7">
    <source>
        <dbReference type="ARBA" id="ARBA00023170"/>
    </source>
</evidence>
<evidence type="ECO:0000256" key="5">
    <source>
        <dbReference type="ARBA" id="ARBA00022989"/>
    </source>
</evidence>
<dbReference type="STRING" id="41427.A0A182J592"/>
<keyword evidence="4" id="KW-0552">Olfaction</keyword>
<keyword evidence="2" id="KW-0716">Sensory transduction</keyword>
<reference evidence="9" key="1">
    <citation type="submission" date="2022-08" db="UniProtKB">
        <authorList>
            <consortium name="EnsemblMetazoa"/>
        </authorList>
    </citation>
    <scope>IDENTIFICATION</scope>
    <source>
        <strain evidence="9">EBRO</strain>
    </source>
</reference>
<evidence type="ECO:0000256" key="1">
    <source>
        <dbReference type="ARBA" id="ARBA00004141"/>
    </source>
</evidence>
<name>A0A182J592_ANOAO</name>
<sequence length="485" mass="56703">MLKPSSEDDRTISLNFRMLEILLRFVALWPTDYGPYLSRFLGERYRSVSYLLDALYQLFWCFVCLHIAAFHIVTIVTTELEYDELFLILITTSIYSIMALLNVYTRLYEGKVRQLYEYVNRLFRQRSAPGMYFLSNSSCFRFANRCIFWWIIICILGTMHWAIYPILSQQRTLPFPCWYPVDVQRTPMYELAYMFQVFGQLQVSLVFALTGALFMVFVFMACSQFDMLCCSLINVRHTAMLRNGKYRVELSACQDELEYDTGEYILQEAFREDLDAVAPSSAPLKLDRLPNSQMYLMEFSAELIHVLEDCIRHHLVLLKFCQLLEDCYHPYVLLKLFQILLLLCFLAFMATVESLSTMKLINVLEYFMLTMTELYLYCFLGQILKNQGLKVGDALWKSPWHLCGASYRRRMLVILMNAQRPVRLTGLKLYELNLETFFTKPSSFWGTSVPRSREVKSPLGASCAEKILSRAHLAVLVLKSWARHG</sequence>
<dbReference type="GO" id="GO:0005886">
    <property type="term" value="C:plasma membrane"/>
    <property type="evidence" value="ECO:0007669"/>
    <property type="project" value="TreeGrafter"/>
</dbReference>
<dbReference type="GO" id="GO:0007165">
    <property type="term" value="P:signal transduction"/>
    <property type="evidence" value="ECO:0007669"/>
    <property type="project" value="UniProtKB-KW"/>
</dbReference>
<dbReference type="PANTHER" id="PTHR21137:SF42">
    <property type="entry name" value="ODORANT RECEPTOR 83A"/>
    <property type="match status" value="1"/>
</dbReference>
<evidence type="ECO:0000256" key="3">
    <source>
        <dbReference type="ARBA" id="ARBA00022692"/>
    </source>
</evidence>
<dbReference type="GO" id="GO:0004984">
    <property type="term" value="F:olfactory receptor activity"/>
    <property type="evidence" value="ECO:0007669"/>
    <property type="project" value="InterPro"/>
</dbReference>
<dbReference type="Pfam" id="PF02949">
    <property type="entry name" value="7tm_6"/>
    <property type="match status" value="1"/>
</dbReference>
<organism evidence="9">
    <name type="scientific">Anopheles atroparvus</name>
    <name type="common">European mosquito</name>
    <dbReference type="NCBI Taxonomy" id="41427"/>
    <lineage>
        <taxon>Eukaryota</taxon>
        <taxon>Metazoa</taxon>
        <taxon>Ecdysozoa</taxon>
        <taxon>Arthropoda</taxon>
        <taxon>Hexapoda</taxon>
        <taxon>Insecta</taxon>
        <taxon>Pterygota</taxon>
        <taxon>Neoptera</taxon>
        <taxon>Endopterygota</taxon>
        <taxon>Diptera</taxon>
        <taxon>Nematocera</taxon>
        <taxon>Culicoidea</taxon>
        <taxon>Culicidae</taxon>
        <taxon>Anophelinae</taxon>
        <taxon>Anopheles</taxon>
    </lineage>
</organism>
<evidence type="ECO:0000256" key="8">
    <source>
        <dbReference type="ARBA" id="ARBA00023224"/>
    </source>
</evidence>
<dbReference type="InterPro" id="IPR004117">
    <property type="entry name" value="7tm6_olfct_rcpt"/>
</dbReference>
<evidence type="ECO:0000313" key="9">
    <source>
        <dbReference type="EnsemblMetazoa" id="AATE011626-PA.1"/>
    </source>
</evidence>
<keyword evidence="7" id="KW-0675">Receptor</keyword>